<sequence length="308" mass="34002">MPDVAHRTGLYDLPNELLLHILTPFPTLDLLALTTLSHRIHALILRILHNRLLLAANLHDHTLLLECYHPSAKLTEPPLFCTYLGTPGLDNVPQEPCLSPSSSSSSSSGNDNPTGHLATMHSFYSTFRPHRRSPAPLSTRRHPAGDIPGSRTHPSSSASQSRHGKTGDGSSAEELVRQLVSLDSHELFTQLCAQIHLVRVGPRNGLFRCFVEVEEGVVRVWRGWLGERACAGVEEVVVGGKGKGREGAVEVRVEKEGILWVKPGENVGLRFKVREKVFRREVPVLVSVDEEVAVTYEIEYEGRIVGFS</sequence>
<feature type="region of interest" description="Disordered" evidence="1">
    <location>
        <begin position="129"/>
        <end position="172"/>
    </location>
</feature>
<evidence type="ECO:0000313" key="3">
    <source>
        <dbReference type="EMBL" id="KAJ9669692.1"/>
    </source>
</evidence>
<evidence type="ECO:0000259" key="2">
    <source>
        <dbReference type="PROSITE" id="PS50181"/>
    </source>
</evidence>
<feature type="compositionally biased region" description="Low complexity" evidence="1">
    <location>
        <begin position="99"/>
        <end position="108"/>
    </location>
</feature>
<evidence type="ECO:0000313" key="4">
    <source>
        <dbReference type="Proteomes" id="UP001172684"/>
    </source>
</evidence>
<feature type="compositionally biased region" description="Polar residues" evidence="1">
    <location>
        <begin position="152"/>
        <end position="161"/>
    </location>
</feature>
<feature type="region of interest" description="Disordered" evidence="1">
    <location>
        <begin position="92"/>
        <end position="115"/>
    </location>
</feature>
<name>A0ABQ9P549_9PEZI</name>
<dbReference type="PROSITE" id="PS50181">
    <property type="entry name" value="FBOX"/>
    <property type="match status" value="1"/>
</dbReference>
<reference evidence="3" key="1">
    <citation type="submission" date="2022-10" db="EMBL/GenBank/DDBJ databases">
        <title>Culturing micro-colonial fungi from biological soil crusts in the Mojave desert and describing Neophaeococcomyces mojavensis, and introducing the new genera and species Taxawa tesnikishii.</title>
        <authorList>
            <person name="Kurbessoian T."/>
            <person name="Stajich J.E."/>
        </authorList>
    </citation>
    <scope>NUCLEOTIDE SEQUENCE</scope>
    <source>
        <strain evidence="3">TK_1</strain>
    </source>
</reference>
<evidence type="ECO:0000256" key="1">
    <source>
        <dbReference type="SAM" id="MobiDB-lite"/>
    </source>
</evidence>
<dbReference type="EMBL" id="JAPDRL010000001">
    <property type="protein sequence ID" value="KAJ9669692.1"/>
    <property type="molecule type" value="Genomic_DNA"/>
</dbReference>
<protein>
    <recommendedName>
        <fullName evidence="2">F-box domain-containing protein</fullName>
    </recommendedName>
</protein>
<organism evidence="3 4">
    <name type="scientific">Coniosporium apollinis</name>
    <dbReference type="NCBI Taxonomy" id="61459"/>
    <lineage>
        <taxon>Eukaryota</taxon>
        <taxon>Fungi</taxon>
        <taxon>Dikarya</taxon>
        <taxon>Ascomycota</taxon>
        <taxon>Pezizomycotina</taxon>
        <taxon>Dothideomycetes</taxon>
        <taxon>Dothideomycetes incertae sedis</taxon>
        <taxon>Coniosporium</taxon>
    </lineage>
</organism>
<proteinExistence type="predicted"/>
<accession>A0ABQ9P549</accession>
<gene>
    <name evidence="3" type="ORF">H2201_000076</name>
</gene>
<dbReference type="InterPro" id="IPR001810">
    <property type="entry name" value="F-box_dom"/>
</dbReference>
<dbReference type="Proteomes" id="UP001172684">
    <property type="component" value="Unassembled WGS sequence"/>
</dbReference>
<keyword evidence="4" id="KW-1185">Reference proteome</keyword>
<dbReference type="Pfam" id="PF00646">
    <property type="entry name" value="F-box"/>
    <property type="match status" value="1"/>
</dbReference>
<comment type="caution">
    <text evidence="3">The sequence shown here is derived from an EMBL/GenBank/DDBJ whole genome shotgun (WGS) entry which is preliminary data.</text>
</comment>
<dbReference type="InterPro" id="IPR036047">
    <property type="entry name" value="F-box-like_dom_sf"/>
</dbReference>
<feature type="domain" description="F-box" evidence="2">
    <location>
        <begin position="7"/>
        <end position="56"/>
    </location>
</feature>
<dbReference type="SUPFAM" id="SSF81383">
    <property type="entry name" value="F-box domain"/>
    <property type="match status" value="1"/>
</dbReference>